<reference evidence="1" key="2">
    <citation type="journal article" date="2021" name="Microbiome">
        <title>Successional dynamics and alternative stable states in a saline activated sludge microbial community over 9 years.</title>
        <authorList>
            <person name="Wang Y."/>
            <person name="Ye J."/>
            <person name="Ju F."/>
            <person name="Liu L."/>
            <person name="Boyd J.A."/>
            <person name="Deng Y."/>
            <person name="Parks D.H."/>
            <person name="Jiang X."/>
            <person name="Yin X."/>
            <person name="Woodcroft B.J."/>
            <person name="Tyson G.W."/>
            <person name="Hugenholtz P."/>
            <person name="Polz M.F."/>
            <person name="Zhang T."/>
        </authorList>
    </citation>
    <scope>NUCLEOTIDE SEQUENCE</scope>
    <source>
        <strain evidence="1">HKST-UBA02</strain>
    </source>
</reference>
<proteinExistence type="predicted"/>
<evidence type="ECO:0000313" key="1">
    <source>
        <dbReference type="EMBL" id="MCA9755601.1"/>
    </source>
</evidence>
<dbReference type="AlphaFoldDB" id="A0A956SCQ8"/>
<dbReference type="Proteomes" id="UP000739538">
    <property type="component" value="Unassembled WGS sequence"/>
</dbReference>
<dbReference type="EMBL" id="JAGQHS010000027">
    <property type="protein sequence ID" value="MCA9755601.1"/>
    <property type="molecule type" value="Genomic_DNA"/>
</dbReference>
<gene>
    <name evidence="1" type="ORF">KDA27_07350</name>
</gene>
<comment type="caution">
    <text evidence="1">The sequence shown here is derived from an EMBL/GenBank/DDBJ whole genome shotgun (WGS) entry which is preliminary data.</text>
</comment>
<organism evidence="1 2">
    <name type="scientific">Eiseniibacteriota bacterium</name>
    <dbReference type="NCBI Taxonomy" id="2212470"/>
    <lineage>
        <taxon>Bacteria</taxon>
        <taxon>Candidatus Eiseniibacteriota</taxon>
    </lineage>
</organism>
<protein>
    <submittedName>
        <fullName evidence="1">Uncharacterized protein</fullName>
    </submittedName>
</protein>
<sequence>MSIYMRTSVDNLVDVVSVYTSHRLALDPATAPVLAGWKPDVARLTGAKDALDDALREQLRVRAQRDWEELKVRNVLRAFANRIAELGNGSRDTAVYQTYYPTGFSKVARRPLEDLLLSARTILARLEAGSDASLQTAGEQIAAAVAAAEQIEAAYQAATADVATKRAELHAARIAWVGAIRRVEGELTVLYPQDRALVRSFFYKRRVVKKKDLPEIADTPEAMTTSDAA</sequence>
<reference evidence="1" key="1">
    <citation type="submission" date="2020-04" db="EMBL/GenBank/DDBJ databases">
        <authorList>
            <person name="Zhang T."/>
        </authorList>
    </citation>
    <scope>NUCLEOTIDE SEQUENCE</scope>
    <source>
        <strain evidence="1">HKST-UBA02</strain>
    </source>
</reference>
<name>A0A956SCQ8_UNCEI</name>
<evidence type="ECO:0000313" key="2">
    <source>
        <dbReference type="Proteomes" id="UP000739538"/>
    </source>
</evidence>
<accession>A0A956SCQ8</accession>